<accession>A0ABQ1LSI9</accession>
<feature type="region of interest" description="Disordered" evidence="1">
    <location>
        <begin position="1"/>
        <end position="23"/>
    </location>
</feature>
<protein>
    <recommendedName>
        <fullName evidence="2">Glycosyltransferase 2-like domain-containing protein</fullName>
    </recommendedName>
</protein>
<dbReference type="Pfam" id="PF00535">
    <property type="entry name" value="Glycos_transf_2"/>
    <property type="match status" value="1"/>
</dbReference>
<dbReference type="SUPFAM" id="SSF53448">
    <property type="entry name" value="Nucleotide-diphospho-sugar transferases"/>
    <property type="match status" value="1"/>
</dbReference>
<gene>
    <name evidence="3" type="ORF">GCM10011400_14270</name>
</gene>
<dbReference type="RefSeq" id="WP_115782773.1">
    <property type="nucleotide sequence ID" value="NZ_BMHL01000002.1"/>
</dbReference>
<dbReference type="EMBL" id="BMHL01000002">
    <property type="protein sequence ID" value="GGC28684.1"/>
    <property type="molecule type" value="Genomic_DNA"/>
</dbReference>
<evidence type="ECO:0000313" key="4">
    <source>
        <dbReference type="Proteomes" id="UP000602004"/>
    </source>
</evidence>
<comment type="caution">
    <text evidence="3">The sequence shown here is derived from an EMBL/GenBank/DDBJ whole genome shotgun (WGS) entry which is preliminary data.</text>
</comment>
<reference evidence="4" key="1">
    <citation type="journal article" date="2019" name="Int. J. Syst. Evol. Microbiol.">
        <title>The Global Catalogue of Microorganisms (GCM) 10K type strain sequencing project: providing services to taxonomists for standard genome sequencing and annotation.</title>
        <authorList>
            <consortium name="The Broad Institute Genomics Platform"/>
            <consortium name="The Broad Institute Genome Sequencing Center for Infectious Disease"/>
            <person name="Wu L."/>
            <person name="Ma J."/>
        </authorList>
    </citation>
    <scope>NUCLEOTIDE SEQUENCE [LARGE SCALE GENOMIC DNA]</scope>
    <source>
        <strain evidence="4">CGMCC 1.15103</strain>
    </source>
</reference>
<sequence>MSAIVQPATPAADASSVQDGNVQDGARSAEPIFAAFAVCVTTMNRTETLAACLDSLSHCVPAAACIVVSDDSPELAMRAANAAVVAQHPGAIWLEGPRRGVCANRNNAVRHCLAHAPQCEYVSFVDDDVQIAADFFAVARAHLAALPPERRHKVMLTGGSSSGEEHPECYPLKLSFAGYFTAADEPQCVNIHAAVFPLALFERNGWDENIFFGIEDAELSLRALKNGYSIELLPTLRTRDTLPGGGVIECTPRRYGMSRYQLYCEAARLYVGVKRYRVIDPSLPKYLVFITLYFVHLTLYLAKRRALSSLLPIVRLSNVRRATTAQ</sequence>
<dbReference type="InterPro" id="IPR001173">
    <property type="entry name" value="Glyco_trans_2-like"/>
</dbReference>
<organism evidence="3 4">
    <name type="scientific">Paraburkholderia caffeinilytica</name>
    <dbReference type="NCBI Taxonomy" id="1761016"/>
    <lineage>
        <taxon>Bacteria</taxon>
        <taxon>Pseudomonadati</taxon>
        <taxon>Pseudomonadota</taxon>
        <taxon>Betaproteobacteria</taxon>
        <taxon>Burkholderiales</taxon>
        <taxon>Burkholderiaceae</taxon>
        <taxon>Paraburkholderia</taxon>
    </lineage>
</organism>
<keyword evidence="4" id="KW-1185">Reference proteome</keyword>
<name>A0ABQ1LSI9_9BURK</name>
<dbReference type="Proteomes" id="UP000602004">
    <property type="component" value="Unassembled WGS sequence"/>
</dbReference>
<evidence type="ECO:0000313" key="3">
    <source>
        <dbReference type="EMBL" id="GGC28684.1"/>
    </source>
</evidence>
<dbReference type="Gene3D" id="3.90.550.10">
    <property type="entry name" value="Spore Coat Polysaccharide Biosynthesis Protein SpsA, Chain A"/>
    <property type="match status" value="1"/>
</dbReference>
<evidence type="ECO:0000256" key="1">
    <source>
        <dbReference type="SAM" id="MobiDB-lite"/>
    </source>
</evidence>
<dbReference type="InterPro" id="IPR029044">
    <property type="entry name" value="Nucleotide-diphossugar_trans"/>
</dbReference>
<feature type="domain" description="Glycosyltransferase 2-like" evidence="2">
    <location>
        <begin position="38"/>
        <end position="138"/>
    </location>
</feature>
<evidence type="ECO:0000259" key="2">
    <source>
        <dbReference type="Pfam" id="PF00535"/>
    </source>
</evidence>
<proteinExistence type="predicted"/>